<dbReference type="AlphaFoldDB" id="A0A1R3G9E5"/>
<protein>
    <submittedName>
        <fullName evidence="1">Uncharacterized protein</fullName>
    </submittedName>
</protein>
<evidence type="ECO:0000313" key="1">
    <source>
        <dbReference type="EMBL" id="OMO54693.1"/>
    </source>
</evidence>
<reference evidence="1 2" key="1">
    <citation type="submission" date="2013-09" db="EMBL/GenBank/DDBJ databases">
        <title>Corchorus capsularis genome sequencing.</title>
        <authorList>
            <person name="Alam M."/>
            <person name="Haque M.S."/>
            <person name="Islam M.S."/>
            <person name="Emdad E.M."/>
            <person name="Islam M.M."/>
            <person name="Ahmed B."/>
            <person name="Halim A."/>
            <person name="Hossen Q.M.M."/>
            <person name="Hossain M.Z."/>
            <person name="Ahmed R."/>
            <person name="Khan M.M."/>
            <person name="Islam R."/>
            <person name="Rashid M.M."/>
            <person name="Khan S.A."/>
            <person name="Rahman M.S."/>
            <person name="Alam M."/>
        </authorList>
    </citation>
    <scope>NUCLEOTIDE SEQUENCE [LARGE SCALE GENOMIC DNA]</scope>
    <source>
        <strain evidence="2">cv. CVL-1</strain>
        <tissue evidence="1">Whole seedling</tissue>
    </source>
</reference>
<organism evidence="1 2">
    <name type="scientific">Corchorus capsularis</name>
    <name type="common">Jute</name>
    <dbReference type="NCBI Taxonomy" id="210143"/>
    <lineage>
        <taxon>Eukaryota</taxon>
        <taxon>Viridiplantae</taxon>
        <taxon>Streptophyta</taxon>
        <taxon>Embryophyta</taxon>
        <taxon>Tracheophyta</taxon>
        <taxon>Spermatophyta</taxon>
        <taxon>Magnoliopsida</taxon>
        <taxon>eudicotyledons</taxon>
        <taxon>Gunneridae</taxon>
        <taxon>Pentapetalae</taxon>
        <taxon>rosids</taxon>
        <taxon>malvids</taxon>
        <taxon>Malvales</taxon>
        <taxon>Malvaceae</taxon>
        <taxon>Grewioideae</taxon>
        <taxon>Apeibeae</taxon>
        <taxon>Corchorus</taxon>
    </lineage>
</organism>
<feature type="non-terminal residue" evidence="1">
    <location>
        <position position="42"/>
    </location>
</feature>
<name>A0A1R3G9E5_COCAP</name>
<dbReference type="EMBL" id="AWWV01014888">
    <property type="protein sequence ID" value="OMO54693.1"/>
    <property type="molecule type" value="Genomic_DNA"/>
</dbReference>
<dbReference type="Gramene" id="OMO54693">
    <property type="protein sequence ID" value="OMO54693"/>
    <property type="gene ID" value="CCACVL1_27633"/>
</dbReference>
<keyword evidence="2" id="KW-1185">Reference proteome</keyword>
<dbReference type="OrthoDB" id="10432819at2759"/>
<accession>A0A1R3G9E5</accession>
<sequence length="42" mass="4437">MAAEREGVGLNKLLFTTRIPISLGFTPVFAKSSSTAPKITVS</sequence>
<evidence type="ECO:0000313" key="2">
    <source>
        <dbReference type="Proteomes" id="UP000188268"/>
    </source>
</evidence>
<proteinExistence type="predicted"/>
<gene>
    <name evidence="1" type="ORF">CCACVL1_27633</name>
</gene>
<comment type="caution">
    <text evidence="1">The sequence shown here is derived from an EMBL/GenBank/DDBJ whole genome shotgun (WGS) entry which is preliminary data.</text>
</comment>
<dbReference type="Proteomes" id="UP000188268">
    <property type="component" value="Unassembled WGS sequence"/>
</dbReference>